<proteinExistence type="predicted"/>
<sequence length="135" mass="14695">MSISFPDHQFQITTCLRSGRECPVARAFAERLVQAARLACSLRPGFEMTGRAMLDGCAAGGEALFVLNAHRVELFCGVEKGEDAAALCAFSTAFFEDRDARGPLSRLMAPPRMMLRAPVRMACPARAEPCETARI</sequence>
<organism evidence="1 2">
    <name type="scientific">Pontibaca methylaminivorans</name>
    <dbReference type="NCBI Taxonomy" id="515897"/>
    <lineage>
        <taxon>Bacteria</taxon>
        <taxon>Pseudomonadati</taxon>
        <taxon>Pseudomonadota</taxon>
        <taxon>Alphaproteobacteria</taxon>
        <taxon>Rhodobacterales</taxon>
        <taxon>Roseobacteraceae</taxon>
        <taxon>Pontibaca</taxon>
    </lineage>
</organism>
<accession>A0A1R3WZJ1</accession>
<gene>
    <name evidence="1" type="ORF">SAMN05421849_2012</name>
</gene>
<protein>
    <submittedName>
        <fullName evidence="1">Uncharacterized protein</fullName>
    </submittedName>
</protein>
<evidence type="ECO:0000313" key="1">
    <source>
        <dbReference type="EMBL" id="SIT83938.1"/>
    </source>
</evidence>
<dbReference type="OrthoDB" id="8364077at2"/>
<dbReference type="Proteomes" id="UP000192455">
    <property type="component" value="Unassembled WGS sequence"/>
</dbReference>
<dbReference type="RefSeq" id="WP_076649723.1">
    <property type="nucleotide sequence ID" value="NZ_FTPS01000001.1"/>
</dbReference>
<keyword evidence="2" id="KW-1185">Reference proteome</keyword>
<dbReference type="AlphaFoldDB" id="A0A1R3WZJ1"/>
<name>A0A1R3WZJ1_9RHOB</name>
<evidence type="ECO:0000313" key="2">
    <source>
        <dbReference type="Proteomes" id="UP000192455"/>
    </source>
</evidence>
<dbReference type="EMBL" id="FTPS01000001">
    <property type="protein sequence ID" value="SIT83938.1"/>
    <property type="molecule type" value="Genomic_DNA"/>
</dbReference>
<reference evidence="1 2" key="1">
    <citation type="submission" date="2017-01" db="EMBL/GenBank/DDBJ databases">
        <authorList>
            <person name="Mah S.A."/>
            <person name="Swanson W.J."/>
            <person name="Moy G.W."/>
            <person name="Vacquier V.D."/>
        </authorList>
    </citation>
    <scope>NUCLEOTIDE SEQUENCE [LARGE SCALE GENOMIC DNA]</scope>
    <source>
        <strain evidence="1 2">DSM 21219</strain>
    </source>
</reference>